<dbReference type="SUPFAM" id="SSF54862">
    <property type="entry name" value="4Fe-4S ferredoxins"/>
    <property type="match status" value="1"/>
</dbReference>
<organism evidence="2 3">
    <name type="scientific">Thermotomaculum hydrothermale</name>
    <dbReference type="NCBI Taxonomy" id="981385"/>
    <lineage>
        <taxon>Bacteria</taxon>
        <taxon>Pseudomonadati</taxon>
        <taxon>Acidobacteriota</taxon>
        <taxon>Holophagae</taxon>
        <taxon>Thermotomaculales</taxon>
        <taxon>Thermotomaculaceae</taxon>
        <taxon>Thermotomaculum</taxon>
    </lineage>
</organism>
<keyword evidence="3" id="KW-1185">Reference proteome</keyword>
<dbReference type="AlphaFoldDB" id="A0A7R6SXE8"/>
<reference evidence="2 3" key="1">
    <citation type="journal article" date="2012" name="Extremophiles">
        <title>Thermotomaculum hydrothermale gen. nov., sp. nov., a novel heterotrophic thermophile within the phylum Acidobacteria from a deep-sea hydrothermal vent chimney in the Southern Okinawa Trough.</title>
        <authorList>
            <person name="Izumi H."/>
            <person name="Nunoura T."/>
            <person name="Miyazaki M."/>
            <person name="Mino S."/>
            <person name="Toki T."/>
            <person name="Takai K."/>
            <person name="Sako Y."/>
            <person name="Sawabe T."/>
            <person name="Nakagawa S."/>
        </authorList>
    </citation>
    <scope>NUCLEOTIDE SEQUENCE [LARGE SCALE GENOMIC DNA]</scope>
    <source>
        <strain evidence="2 3">AC55</strain>
    </source>
</reference>
<feature type="region of interest" description="Disordered" evidence="1">
    <location>
        <begin position="70"/>
        <end position="89"/>
    </location>
</feature>
<dbReference type="RefSeq" id="WP_201328040.1">
    <property type="nucleotide sequence ID" value="NZ_AP017470.1"/>
</dbReference>
<proteinExistence type="predicted"/>
<gene>
    <name evidence="2" type="primary">fer</name>
    <name evidence="2" type="ORF">TTHT_0059</name>
</gene>
<dbReference type="Gene3D" id="3.30.70.20">
    <property type="match status" value="1"/>
</dbReference>
<dbReference type="Proteomes" id="UP000595564">
    <property type="component" value="Chromosome"/>
</dbReference>
<protein>
    <submittedName>
        <fullName evidence="2">Ferredoxin</fullName>
    </submittedName>
</protein>
<dbReference type="KEGG" id="thyd:TTHT_0059"/>
<evidence type="ECO:0000256" key="1">
    <source>
        <dbReference type="SAM" id="MobiDB-lite"/>
    </source>
</evidence>
<dbReference type="EMBL" id="AP017470">
    <property type="protein sequence ID" value="BBB31709.1"/>
    <property type="molecule type" value="Genomic_DNA"/>
</dbReference>
<accession>A0A7R6SXE8</accession>
<evidence type="ECO:0000313" key="2">
    <source>
        <dbReference type="EMBL" id="BBB31709.1"/>
    </source>
</evidence>
<feature type="compositionally biased region" description="Basic and acidic residues" evidence="1">
    <location>
        <begin position="76"/>
        <end position="89"/>
    </location>
</feature>
<evidence type="ECO:0000313" key="3">
    <source>
        <dbReference type="Proteomes" id="UP000595564"/>
    </source>
</evidence>
<sequence>MPNPLKKASRNAPGKYYVDRTLCTMCQVCVSMGEGYFEIDWDEETAYVTSQPDGKFGEMAVREAMLSCPENAIGDDGDKVEQKRRELDE</sequence>
<dbReference type="Pfam" id="PF13370">
    <property type="entry name" value="Fer4_13"/>
    <property type="match status" value="1"/>
</dbReference>
<name>A0A7R6SXE8_9BACT</name>